<proteinExistence type="predicted"/>
<keyword evidence="1" id="KW-0472">Membrane</keyword>
<keyword evidence="1" id="KW-0812">Transmembrane</keyword>
<accession>A0A8S5UGN3</accession>
<feature type="transmembrane region" description="Helical" evidence="1">
    <location>
        <begin position="28"/>
        <end position="49"/>
    </location>
</feature>
<reference evidence="2" key="1">
    <citation type="journal article" date="2021" name="Proc. Natl. Acad. Sci. U.S.A.">
        <title>A Catalog of Tens of Thousands of Viruses from Human Metagenomes Reveals Hidden Associations with Chronic Diseases.</title>
        <authorList>
            <person name="Tisza M.J."/>
            <person name="Buck C.B."/>
        </authorList>
    </citation>
    <scope>NUCLEOTIDE SEQUENCE</scope>
    <source>
        <strain evidence="2">Ctshb19</strain>
    </source>
</reference>
<keyword evidence="1" id="KW-1133">Transmembrane helix</keyword>
<evidence type="ECO:0000256" key="1">
    <source>
        <dbReference type="SAM" id="Phobius"/>
    </source>
</evidence>
<protein>
    <submittedName>
        <fullName evidence="2">Uncharacterized protein</fullName>
    </submittedName>
</protein>
<dbReference type="EMBL" id="BK016086">
    <property type="protein sequence ID" value="DAF93596.1"/>
    <property type="molecule type" value="Genomic_DNA"/>
</dbReference>
<sequence>MVVPIWAVVLLGLCAVFAVWKIGRRLDNVLWLLGAIVGFVYHLKAVKIYKMPRWPIWKRAPFLIWDAFKYRLNVEVTVRYPDISFHYHHGIKNRVTGDVAWLTHIASALNKNRLRAVVPIQKNEPDLKINETMEITVGSLPGPHLVGTEPLKVLYLHPNSSLAEAVIGFDLLKLFRTVKHYMADIDAVAVVDPRAMIDGRWNTIEYLSATNGVWADKDHLLFKIPKEN</sequence>
<organism evidence="2">
    <name type="scientific">Myoviridae sp. ctshb19</name>
    <dbReference type="NCBI Taxonomy" id="2825194"/>
    <lineage>
        <taxon>Viruses</taxon>
        <taxon>Duplodnaviria</taxon>
        <taxon>Heunggongvirae</taxon>
        <taxon>Uroviricota</taxon>
        <taxon>Caudoviricetes</taxon>
    </lineage>
</organism>
<evidence type="ECO:0000313" key="2">
    <source>
        <dbReference type="EMBL" id="DAF93596.1"/>
    </source>
</evidence>
<name>A0A8S5UGN3_9CAUD</name>